<sequence length="68" mass="8262">MSYKPNLLPFISCIRYKQITFRQMYQFFLCLCEEQTSFDFLFRTRNISILSFQKSTSLKARKYSVLKL</sequence>
<proteinExistence type="predicted"/>
<dbReference type="EMBL" id="GBRH01227899">
    <property type="protein sequence ID" value="JAD69996.1"/>
    <property type="molecule type" value="Transcribed_RNA"/>
</dbReference>
<name>A0A0A9C358_ARUDO</name>
<dbReference type="AlphaFoldDB" id="A0A0A9C358"/>
<accession>A0A0A9C358</accession>
<reference evidence="1" key="2">
    <citation type="journal article" date="2015" name="Data Brief">
        <title>Shoot transcriptome of the giant reed, Arundo donax.</title>
        <authorList>
            <person name="Barrero R.A."/>
            <person name="Guerrero F.D."/>
            <person name="Moolhuijzen P."/>
            <person name="Goolsby J.A."/>
            <person name="Tidwell J."/>
            <person name="Bellgard S.E."/>
            <person name="Bellgard M.I."/>
        </authorList>
    </citation>
    <scope>NUCLEOTIDE SEQUENCE</scope>
    <source>
        <tissue evidence="1">Shoot tissue taken approximately 20 cm above the soil surface</tissue>
    </source>
</reference>
<protein>
    <submittedName>
        <fullName evidence="1">Uncharacterized protein</fullName>
    </submittedName>
</protein>
<reference evidence="1" key="1">
    <citation type="submission" date="2014-09" db="EMBL/GenBank/DDBJ databases">
        <authorList>
            <person name="Magalhaes I.L.F."/>
            <person name="Oliveira U."/>
            <person name="Santos F.R."/>
            <person name="Vidigal T.H.D.A."/>
            <person name="Brescovit A.D."/>
            <person name="Santos A.J."/>
        </authorList>
    </citation>
    <scope>NUCLEOTIDE SEQUENCE</scope>
    <source>
        <tissue evidence="1">Shoot tissue taken approximately 20 cm above the soil surface</tissue>
    </source>
</reference>
<organism evidence="1">
    <name type="scientific">Arundo donax</name>
    <name type="common">Giant reed</name>
    <name type="synonym">Donax arundinaceus</name>
    <dbReference type="NCBI Taxonomy" id="35708"/>
    <lineage>
        <taxon>Eukaryota</taxon>
        <taxon>Viridiplantae</taxon>
        <taxon>Streptophyta</taxon>
        <taxon>Embryophyta</taxon>
        <taxon>Tracheophyta</taxon>
        <taxon>Spermatophyta</taxon>
        <taxon>Magnoliopsida</taxon>
        <taxon>Liliopsida</taxon>
        <taxon>Poales</taxon>
        <taxon>Poaceae</taxon>
        <taxon>PACMAD clade</taxon>
        <taxon>Arundinoideae</taxon>
        <taxon>Arundineae</taxon>
        <taxon>Arundo</taxon>
    </lineage>
</organism>
<evidence type="ECO:0000313" key="1">
    <source>
        <dbReference type="EMBL" id="JAD69996.1"/>
    </source>
</evidence>